<dbReference type="RefSeq" id="WP_112279182.1">
    <property type="nucleotide sequence ID" value="NZ_MASW01000001.1"/>
</dbReference>
<dbReference type="Pfam" id="PF09374">
    <property type="entry name" value="PG_binding_3"/>
    <property type="match status" value="1"/>
</dbReference>
<comment type="similarity">
    <text evidence="1">Belongs to the N-acetylmuramoyl-L-alanine amidase 2 family.</text>
</comment>
<dbReference type="SMART" id="SM00701">
    <property type="entry name" value="PGRP"/>
    <property type="match status" value="1"/>
</dbReference>
<dbReference type="GO" id="GO:0009253">
    <property type="term" value="P:peptidoglycan catabolic process"/>
    <property type="evidence" value="ECO:0007669"/>
    <property type="project" value="InterPro"/>
</dbReference>
<dbReference type="GO" id="GO:0008270">
    <property type="term" value="F:zinc ion binding"/>
    <property type="evidence" value="ECO:0007669"/>
    <property type="project" value="InterPro"/>
</dbReference>
<dbReference type="InterPro" id="IPR006311">
    <property type="entry name" value="TAT_signal"/>
</dbReference>
<dbReference type="CDD" id="cd06583">
    <property type="entry name" value="PGRP"/>
    <property type="match status" value="1"/>
</dbReference>
<dbReference type="InterPro" id="IPR006619">
    <property type="entry name" value="PGRP_domain_met/bac"/>
</dbReference>
<dbReference type="InterPro" id="IPR015510">
    <property type="entry name" value="PGRP"/>
</dbReference>
<dbReference type="InterPro" id="IPR036505">
    <property type="entry name" value="Amidase/PGRP_sf"/>
</dbReference>
<sequence length="318" mass="34027">MADKPGLDRRALFKGGLAVTAAAVPALSALSAVPAHAAGSRKVAEPVIYGTTDWGARPPNGPIDVIDRKPTYIVVHHTVEPGNTDDYSRERAFRISRDIQNFHMDTRGWLDSGQQFTNSRGGHITEGRHRSLEILRGGEQHVVGANVGGHNSEVIGIENEGLYTEVDVPRALWDSLVGLVAYMADQYGIPPELIRGHRDFNSTQCPGDVLYARLPELREAVAGLLGVRVSQPGQWPLLRPGDTGEHVLLAQRLLRERGADVEADGVFGPATREAVAAFAEANGVAGPTCHGSAHAGERGFLGADIWPLLGVSQARLAS</sequence>
<dbReference type="InterPro" id="IPR002502">
    <property type="entry name" value="Amidase_domain"/>
</dbReference>
<dbReference type="Pfam" id="PF01510">
    <property type="entry name" value="Amidase_2"/>
    <property type="match status" value="1"/>
</dbReference>
<dbReference type="SUPFAM" id="SSF47090">
    <property type="entry name" value="PGBD-like"/>
    <property type="match status" value="1"/>
</dbReference>
<reference evidence="2 3" key="1">
    <citation type="submission" date="2016-07" db="EMBL/GenBank/DDBJ databases">
        <title>Draft genome sequence of Prauserella muralis DSM 45305, isolated from a mould-covered wall in an indoor environment.</title>
        <authorList>
            <person name="Ruckert C."/>
            <person name="Albersmeier A."/>
            <person name="Jiang C.-L."/>
            <person name="Jiang Y."/>
            <person name="Kalinowski J."/>
            <person name="Schneider O."/>
            <person name="Winkler A."/>
            <person name="Zotchev S.B."/>
        </authorList>
    </citation>
    <scope>NUCLEOTIDE SEQUENCE [LARGE SCALE GENOMIC DNA]</scope>
    <source>
        <strain evidence="2 3">DSM 45305</strain>
    </source>
</reference>
<dbReference type="OrthoDB" id="514320at2"/>
<protein>
    <submittedName>
        <fullName evidence="2">Negative regulator of beta-lactamase</fullName>
    </submittedName>
</protein>
<dbReference type="PROSITE" id="PS51318">
    <property type="entry name" value="TAT"/>
    <property type="match status" value="1"/>
</dbReference>
<dbReference type="SMART" id="SM00644">
    <property type="entry name" value="Ami_2"/>
    <property type="match status" value="1"/>
</dbReference>
<dbReference type="Proteomes" id="UP000249915">
    <property type="component" value="Unassembled WGS sequence"/>
</dbReference>
<evidence type="ECO:0000313" key="2">
    <source>
        <dbReference type="EMBL" id="PXY31151.1"/>
    </source>
</evidence>
<dbReference type="GO" id="GO:0008745">
    <property type="term" value="F:N-acetylmuramoyl-L-alanine amidase activity"/>
    <property type="evidence" value="ECO:0007669"/>
    <property type="project" value="InterPro"/>
</dbReference>
<dbReference type="EMBL" id="MASW01000001">
    <property type="protein sequence ID" value="PXY31151.1"/>
    <property type="molecule type" value="Genomic_DNA"/>
</dbReference>
<accession>A0A2V4B7Q6</accession>
<name>A0A2V4B7Q6_9PSEU</name>
<dbReference type="Gene3D" id="1.10.101.10">
    <property type="entry name" value="PGBD-like superfamily/PGBD"/>
    <property type="match status" value="1"/>
</dbReference>
<dbReference type="PANTHER" id="PTHR11022">
    <property type="entry name" value="PEPTIDOGLYCAN RECOGNITION PROTEIN"/>
    <property type="match status" value="1"/>
</dbReference>
<evidence type="ECO:0000256" key="1">
    <source>
        <dbReference type="ARBA" id="ARBA00007553"/>
    </source>
</evidence>
<dbReference type="InterPro" id="IPR036366">
    <property type="entry name" value="PGBDSf"/>
</dbReference>
<dbReference type="InterPro" id="IPR036365">
    <property type="entry name" value="PGBD-like_sf"/>
</dbReference>
<dbReference type="Gene3D" id="3.40.80.10">
    <property type="entry name" value="Peptidoglycan recognition protein-like"/>
    <property type="match status" value="1"/>
</dbReference>
<gene>
    <name evidence="2" type="ORF">BAY60_01695</name>
</gene>
<dbReference type="SUPFAM" id="SSF55846">
    <property type="entry name" value="N-acetylmuramoyl-L-alanine amidase-like"/>
    <property type="match status" value="1"/>
</dbReference>
<dbReference type="AlphaFoldDB" id="A0A2V4B7Q6"/>
<keyword evidence="3" id="KW-1185">Reference proteome</keyword>
<dbReference type="InterPro" id="IPR018537">
    <property type="entry name" value="Peptidoglycan-bd_3"/>
</dbReference>
<organism evidence="2 3">
    <name type="scientific">Prauserella muralis</name>
    <dbReference type="NCBI Taxonomy" id="588067"/>
    <lineage>
        <taxon>Bacteria</taxon>
        <taxon>Bacillati</taxon>
        <taxon>Actinomycetota</taxon>
        <taxon>Actinomycetes</taxon>
        <taxon>Pseudonocardiales</taxon>
        <taxon>Pseudonocardiaceae</taxon>
        <taxon>Prauserella</taxon>
    </lineage>
</organism>
<evidence type="ECO:0000313" key="3">
    <source>
        <dbReference type="Proteomes" id="UP000249915"/>
    </source>
</evidence>
<dbReference type="PANTHER" id="PTHR11022:SF41">
    <property type="entry name" value="PEPTIDOGLYCAN-RECOGNITION PROTEIN LC-RELATED"/>
    <property type="match status" value="1"/>
</dbReference>
<comment type="caution">
    <text evidence="2">The sequence shown here is derived from an EMBL/GenBank/DDBJ whole genome shotgun (WGS) entry which is preliminary data.</text>
</comment>
<proteinExistence type="inferred from homology"/>